<evidence type="ECO:0000313" key="1">
    <source>
        <dbReference type="EMBL" id="CCX05337.1"/>
    </source>
</evidence>
<keyword evidence="2" id="KW-1185">Reference proteome</keyword>
<protein>
    <submittedName>
        <fullName evidence="1">Uncharacterized protein</fullName>
    </submittedName>
</protein>
<gene>
    <name evidence="1" type="ORF">PCON_04924</name>
</gene>
<organism evidence="1 2">
    <name type="scientific">Pyronema omphalodes (strain CBS 100304)</name>
    <name type="common">Pyronema confluens</name>
    <dbReference type="NCBI Taxonomy" id="1076935"/>
    <lineage>
        <taxon>Eukaryota</taxon>
        <taxon>Fungi</taxon>
        <taxon>Dikarya</taxon>
        <taxon>Ascomycota</taxon>
        <taxon>Pezizomycotina</taxon>
        <taxon>Pezizomycetes</taxon>
        <taxon>Pezizales</taxon>
        <taxon>Pyronemataceae</taxon>
        <taxon>Pyronema</taxon>
    </lineage>
</organism>
<dbReference type="AlphaFoldDB" id="U4KVK4"/>
<sequence length="51" mass="6034">MYPSTHTVSSAYLILSCSQRERCNLPREDRILELKKRKARHGSFPWDSQQL</sequence>
<name>U4KVK4_PYROM</name>
<reference evidence="1 2" key="1">
    <citation type="journal article" date="2013" name="PLoS Genet.">
        <title>The genome and development-dependent transcriptomes of Pyronema confluens: a window into fungal evolution.</title>
        <authorList>
            <person name="Traeger S."/>
            <person name="Altegoer F."/>
            <person name="Freitag M."/>
            <person name="Gabaldon T."/>
            <person name="Kempken F."/>
            <person name="Kumar A."/>
            <person name="Marcet-Houben M."/>
            <person name="Poggeler S."/>
            <person name="Stajich J.E."/>
            <person name="Nowrousian M."/>
        </authorList>
    </citation>
    <scope>NUCLEOTIDE SEQUENCE [LARGE SCALE GENOMIC DNA]</scope>
    <source>
        <strain evidence="2">CBS 100304</strain>
        <tissue evidence="1">Vegetative mycelium</tissue>
    </source>
</reference>
<dbReference type="Proteomes" id="UP000018144">
    <property type="component" value="Unassembled WGS sequence"/>
</dbReference>
<accession>U4KVK4</accession>
<proteinExistence type="predicted"/>
<evidence type="ECO:0000313" key="2">
    <source>
        <dbReference type="Proteomes" id="UP000018144"/>
    </source>
</evidence>
<dbReference type="EMBL" id="HF935247">
    <property type="protein sequence ID" value="CCX05337.1"/>
    <property type="molecule type" value="Genomic_DNA"/>
</dbReference>